<dbReference type="EMBL" id="ONZF01000009">
    <property type="protein sequence ID" value="SPJ25434.1"/>
    <property type="molecule type" value="Genomic_DNA"/>
</dbReference>
<evidence type="ECO:0000256" key="3">
    <source>
        <dbReference type="ARBA" id="ARBA00022723"/>
    </source>
</evidence>
<proteinExistence type="inferred from homology"/>
<dbReference type="GO" id="GO:0046872">
    <property type="term" value="F:metal ion binding"/>
    <property type="evidence" value="ECO:0007669"/>
    <property type="project" value="UniProtKB-KW"/>
</dbReference>
<evidence type="ECO:0000256" key="1">
    <source>
        <dbReference type="ARBA" id="ARBA00001947"/>
    </source>
</evidence>
<dbReference type="PANTHER" id="PTHR42978:SF2">
    <property type="entry name" value="102 KBASES UNSTABLE REGION: FROM 1 TO 119443"/>
    <property type="match status" value="1"/>
</dbReference>
<evidence type="ECO:0000313" key="7">
    <source>
        <dbReference type="EMBL" id="SPJ25434.1"/>
    </source>
</evidence>
<reference evidence="7 8" key="1">
    <citation type="submission" date="2018-03" db="EMBL/GenBank/DDBJ databases">
        <authorList>
            <person name="Keele B.F."/>
        </authorList>
    </citation>
    <scope>NUCLEOTIDE SEQUENCE [LARGE SCALE GENOMIC DNA]</scope>
    <source>
        <strain evidence="7 8">CECT 8504</strain>
    </source>
</reference>
<comment type="similarity">
    <text evidence="2">Belongs to the metallo-beta-lactamase superfamily.</text>
</comment>
<dbReference type="RefSeq" id="WP_108895242.1">
    <property type="nucleotide sequence ID" value="NZ_ONZF01000009.1"/>
</dbReference>
<evidence type="ECO:0000259" key="6">
    <source>
        <dbReference type="SMART" id="SM00849"/>
    </source>
</evidence>
<sequence>MLHLNLLKGRPARLTVLDFGLFRVHAGPRDIGICGFLLTTDANEHVLIDSGFPAKYADDQAKATEDDALGSFGEVLSIGPENMPVPQLAKAGVTPDQIDLFILTHTHIDHLGGLFDFAQAPMLISDVERALPKPLYWSGGQPWDWPDREYVRVAEDAQIGPGVTLFQTPGHAPGQIALLVELPEMGPVLLASDAISRPSEIDERFNTAWDPAQAIASADRLMRIADQRGAFVIYGHDPAQWPELLKSPNHYA</sequence>
<keyword evidence="4 7" id="KW-0378">Hydrolase</keyword>
<dbReference type="Proteomes" id="UP000244912">
    <property type="component" value="Unassembled WGS sequence"/>
</dbReference>
<dbReference type="CDD" id="cd07729">
    <property type="entry name" value="AHL_lactonase_MBL-fold"/>
    <property type="match status" value="1"/>
</dbReference>
<evidence type="ECO:0000256" key="5">
    <source>
        <dbReference type="ARBA" id="ARBA00022833"/>
    </source>
</evidence>
<name>A0A2R8BZ64_9RHOB</name>
<organism evidence="7 8">
    <name type="scientific">Palleronia abyssalis</name>
    <dbReference type="NCBI Taxonomy" id="1501240"/>
    <lineage>
        <taxon>Bacteria</taxon>
        <taxon>Pseudomonadati</taxon>
        <taxon>Pseudomonadota</taxon>
        <taxon>Alphaproteobacteria</taxon>
        <taxon>Rhodobacterales</taxon>
        <taxon>Roseobacteraceae</taxon>
        <taxon>Palleronia</taxon>
    </lineage>
</organism>
<evidence type="ECO:0000256" key="2">
    <source>
        <dbReference type="ARBA" id="ARBA00007749"/>
    </source>
</evidence>
<dbReference type="SMART" id="SM00849">
    <property type="entry name" value="Lactamase_B"/>
    <property type="match status" value="1"/>
</dbReference>
<dbReference type="OrthoDB" id="9773738at2"/>
<dbReference type="Pfam" id="PF00753">
    <property type="entry name" value="Lactamase_B"/>
    <property type="match status" value="1"/>
</dbReference>
<accession>A0A2R8BZ64</accession>
<dbReference type="PANTHER" id="PTHR42978">
    <property type="entry name" value="QUORUM-QUENCHING LACTONASE YTNP-RELATED-RELATED"/>
    <property type="match status" value="1"/>
</dbReference>
<keyword evidence="5" id="KW-0862">Zinc</keyword>
<dbReference type="AlphaFoldDB" id="A0A2R8BZ64"/>
<dbReference type="InterPro" id="IPR051013">
    <property type="entry name" value="MBL_superfamily_lactonases"/>
</dbReference>
<keyword evidence="3" id="KW-0479">Metal-binding</keyword>
<evidence type="ECO:0000256" key="4">
    <source>
        <dbReference type="ARBA" id="ARBA00022801"/>
    </source>
</evidence>
<dbReference type="SUPFAM" id="SSF56281">
    <property type="entry name" value="Metallo-hydrolase/oxidoreductase"/>
    <property type="match status" value="1"/>
</dbReference>
<dbReference type="InterPro" id="IPR001279">
    <property type="entry name" value="Metallo-B-lactamas"/>
</dbReference>
<dbReference type="EC" id="3.1.1.81" evidence="7"/>
<protein>
    <submittedName>
        <fullName evidence="7">N-acyl homoserine lactonase AiiA</fullName>
        <ecNumber evidence="7">3.1.1.81</ecNumber>
    </submittedName>
</protein>
<feature type="domain" description="Metallo-beta-lactamase" evidence="6">
    <location>
        <begin position="32"/>
        <end position="236"/>
    </location>
</feature>
<dbReference type="GO" id="GO:0102007">
    <property type="term" value="F:acyl-L-homoserine-lactone lactonohydrolase activity"/>
    <property type="evidence" value="ECO:0007669"/>
    <property type="project" value="UniProtKB-EC"/>
</dbReference>
<dbReference type="Gene3D" id="3.60.15.10">
    <property type="entry name" value="Ribonuclease Z/Hydroxyacylglutathione hydrolase-like"/>
    <property type="match status" value="1"/>
</dbReference>
<keyword evidence="8" id="KW-1185">Reference proteome</keyword>
<comment type="cofactor">
    <cofactor evidence="1">
        <name>Zn(2+)</name>
        <dbReference type="ChEBI" id="CHEBI:29105"/>
    </cofactor>
</comment>
<gene>
    <name evidence="7" type="primary">aiiA_2</name>
    <name evidence="7" type="ORF">PAA8504_03285</name>
</gene>
<dbReference type="InterPro" id="IPR036866">
    <property type="entry name" value="RibonucZ/Hydroxyglut_hydro"/>
</dbReference>
<evidence type="ECO:0000313" key="8">
    <source>
        <dbReference type="Proteomes" id="UP000244912"/>
    </source>
</evidence>